<protein>
    <submittedName>
        <fullName evidence="3">Thiol-disulfide oxidoreductase ResA</fullName>
    </submittedName>
</protein>
<dbReference type="Pfam" id="PF00578">
    <property type="entry name" value="AhpC-TSA"/>
    <property type="match status" value="1"/>
</dbReference>
<dbReference type="PROSITE" id="PS51352">
    <property type="entry name" value="THIOREDOXIN_2"/>
    <property type="match status" value="1"/>
</dbReference>
<dbReference type="Gene3D" id="3.40.30.10">
    <property type="entry name" value="Glutaredoxin"/>
    <property type="match status" value="1"/>
</dbReference>
<dbReference type="InterPro" id="IPR000866">
    <property type="entry name" value="AhpC/TSA"/>
</dbReference>
<name>A0A517Z560_9PLAN</name>
<evidence type="ECO:0000256" key="1">
    <source>
        <dbReference type="SAM" id="SignalP"/>
    </source>
</evidence>
<dbReference type="InterPro" id="IPR050553">
    <property type="entry name" value="Thioredoxin_ResA/DsbE_sf"/>
</dbReference>
<reference evidence="3 4" key="1">
    <citation type="submission" date="2019-02" db="EMBL/GenBank/DDBJ databases">
        <title>Deep-cultivation of Planctomycetes and their phenomic and genomic characterization uncovers novel biology.</title>
        <authorList>
            <person name="Wiegand S."/>
            <person name="Jogler M."/>
            <person name="Boedeker C."/>
            <person name="Pinto D."/>
            <person name="Vollmers J."/>
            <person name="Rivas-Marin E."/>
            <person name="Kohn T."/>
            <person name="Peeters S.H."/>
            <person name="Heuer A."/>
            <person name="Rast P."/>
            <person name="Oberbeckmann S."/>
            <person name="Bunk B."/>
            <person name="Jeske O."/>
            <person name="Meyerdierks A."/>
            <person name="Storesund J.E."/>
            <person name="Kallscheuer N."/>
            <person name="Luecker S."/>
            <person name="Lage O.M."/>
            <person name="Pohl T."/>
            <person name="Merkel B.J."/>
            <person name="Hornburger P."/>
            <person name="Mueller R.-W."/>
            <person name="Bruemmer F."/>
            <person name="Labrenz M."/>
            <person name="Spormann A.M."/>
            <person name="Op den Camp H."/>
            <person name="Overmann J."/>
            <person name="Amann R."/>
            <person name="Jetten M.S.M."/>
            <person name="Mascher T."/>
            <person name="Medema M.H."/>
            <person name="Devos D.P."/>
            <person name="Kaster A.-K."/>
            <person name="Ovreas L."/>
            <person name="Rohde M."/>
            <person name="Galperin M.Y."/>
            <person name="Jogler C."/>
        </authorList>
    </citation>
    <scope>NUCLEOTIDE SEQUENCE [LARGE SCALE GENOMIC DNA]</scope>
    <source>
        <strain evidence="3 4">Mal4</strain>
    </source>
</reference>
<dbReference type="InterPro" id="IPR011990">
    <property type="entry name" value="TPR-like_helical_dom_sf"/>
</dbReference>
<dbReference type="InterPro" id="IPR013766">
    <property type="entry name" value="Thioredoxin_domain"/>
</dbReference>
<dbReference type="OrthoDB" id="252709at2"/>
<evidence type="ECO:0000313" key="3">
    <source>
        <dbReference type="EMBL" id="QDU37589.1"/>
    </source>
</evidence>
<dbReference type="InterPro" id="IPR036249">
    <property type="entry name" value="Thioredoxin-like_sf"/>
</dbReference>
<dbReference type="PANTHER" id="PTHR42852:SF17">
    <property type="entry name" value="THIOREDOXIN-LIKE PROTEIN HI_1115"/>
    <property type="match status" value="1"/>
</dbReference>
<dbReference type="KEGG" id="mri:Mal4_19040"/>
<dbReference type="CDD" id="cd02966">
    <property type="entry name" value="TlpA_like_family"/>
    <property type="match status" value="1"/>
</dbReference>
<accession>A0A517Z560</accession>
<dbReference type="Proteomes" id="UP000320496">
    <property type="component" value="Chromosome"/>
</dbReference>
<keyword evidence="1" id="KW-0732">Signal</keyword>
<sequence precursor="true">MQGLWANRYAASLAAAVTVGLMAGPVAAQGVSVEQVMKYRPVQPGVDYETPDAKDFPQCKVEVERSGKSSGWVVLGAQGQVLRRFVDSDGDNVVDQWRYYRHGLEVYRDIDTNGNSEVDQSRWLNTGGTRWGIDSDEDGKIDSWKILSAEEASREAIRAMVGNDARALQRLMLTAADVQQLKIERELADKLLANTGNVPQQLQSVLSKTRVLKQSTQWIRFDSSMLMPSLIPSEDGKAAEDLYVYENVMALVETNGQSGFVQIGEMVRVGDVWKLTRVPQPLEGETLEITEGGLLMQPSLASLSVGPTGGLSEEMQKLIDQLRKLDEGAPGVNGSRDATVRYNVARAGLLQQLANASATNDERHTWLRQRIDGIAAAVQMGAYPNGLAELKSIEQQIAQTPGDAALVPYVTFRRVLAEYNTELQSAEAADRAGVQERFLSKLQQFAKDYPKAEDTPDALLQLAITNEFNGQVDQAREWYEKLVQDYSESTSATRARGALRRVNLPGSSFQMTGQALGGGTIDLSRYRGKVLAVVFWATWCKPCTEELPQLQELYKQYRQNGFEVVGINVDSPGAPIQQYIQQHKVTWPHMHEEGGLESRPAQQFGIITLPTMFLVDKSGKVVSSNISLDELKTQVPELLK</sequence>
<organism evidence="3 4">
    <name type="scientific">Maioricimonas rarisocia</name>
    <dbReference type="NCBI Taxonomy" id="2528026"/>
    <lineage>
        <taxon>Bacteria</taxon>
        <taxon>Pseudomonadati</taxon>
        <taxon>Planctomycetota</taxon>
        <taxon>Planctomycetia</taxon>
        <taxon>Planctomycetales</taxon>
        <taxon>Planctomycetaceae</taxon>
        <taxon>Maioricimonas</taxon>
    </lineage>
</organism>
<feature type="signal peptide" evidence="1">
    <location>
        <begin position="1"/>
        <end position="28"/>
    </location>
</feature>
<dbReference type="GO" id="GO:0016491">
    <property type="term" value="F:oxidoreductase activity"/>
    <property type="evidence" value="ECO:0007669"/>
    <property type="project" value="InterPro"/>
</dbReference>
<feature type="chain" id="PRO_5022008192" evidence="1">
    <location>
        <begin position="29"/>
        <end position="640"/>
    </location>
</feature>
<gene>
    <name evidence="3" type="primary">resA_3</name>
    <name evidence="3" type="ORF">Mal4_19040</name>
</gene>
<feature type="domain" description="Thioredoxin" evidence="2">
    <location>
        <begin position="500"/>
        <end position="640"/>
    </location>
</feature>
<dbReference type="EMBL" id="CP036275">
    <property type="protein sequence ID" value="QDU37589.1"/>
    <property type="molecule type" value="Genomic_DNA"/>
</dbReference>
<keyword evidence="4" id="KW-1185">Reference proteome</keyword>
<dbReference type="PANTHER" id="PTHR42852">
    <property type="entry name" value="THIOL:DISULFIDE INTERCHANGE PROTEIN DSBE"/>
    <property type="match status" value="1"/>
</dbReference>
<evidence type="ECO:0000259" key="2">
    <source>
        <dbReference type="PROSITE" id="PS51352"/>
    </source>
</evidence>
<dbReference type="GO" id="GO:0006950">
    <property type="term" value="P:response to stress"/>
    <property type="evidence" value="ECO:0007669"/>
    <property type="project" value="UniProtKB-ARBA"/>
</dbReference>
<dbReference type="Gene3D" id="1.25.40.10">
    <property type="entry name" value="Tetratricopeptide repeat domain"/>
    <property type="match status" value="1"/>
</dbReference>
<dbReference type="GO" id="GO:0016209">
    <property type="term" value="F:antioxidant activity"/>
    <property type="evidence" value="ECO:0007669"/>
    <property type="project" value="InterPro"/>
</dbReference>
<proteinExistence type="predicted"/>
<evidence type="ECO:0000313" key="4">
    <source>
        <dbReference type="Proteomes" id="UP000320496"/>
    </source>
</evidence>
<dbReference type="SUPFAM" id="SSF52833">
    <property type="entry name" value="Thioredoxin-like"/>
    <property type="match status" value="1"/>
</dbReference>
<dbReference type="AlphaFoldDB" id="A0A517Z560"/>